<feature type="transmembrane region" description="Helical" evidence="2">
    <location>
        <begin position="217"/>
        <end position="235"/>
    </location>
</feature>
<keyword evidence="2" id="KW-0812">Transmembrane</keyword>
<dbReference type="PANTHER" id="PTHR14969:SF13">
    <property type="entry name" value="AT30094P"/>
    <property type="match status" value="1"/>
</dbReference>
<dbReference type="RefSeq" id="WP_189993412.1">
    <property type="nucleotide sequence ID" value="NZ_BNCB01000005.1"/>
</dbReference>
<keyword evidence="2" id="KW-1133">Transmembrane helix</keyword>
<proteinExistence type="predicted"/>
<organism evidence="4 5">
    <name type="scientific">Streptomyces rubradiris</name>
    <name type="common">Streptomyces achromogenes subsp. rubradiris</name>
    <dbReference type="NCBI Taxonomy" id="285531"/>
    <lineage>
        <taxon>Bacteria</taxon>
        <taxon>Bacillati</taxon>
        <taxon>Actinomycetota</taxon>
        <taxon>Actinomycetes</taxon>
        <taxon>Kitasatosporales</taxon>
        <taxon>Streptomycetaceae</taxon>
        <taxon>Streptomyces</taxon>
    </lineage>
</organism>
<keyword evidence="5" id="KW-1185">Reference proteome</keyword>
<dbReference type="InterPro" id="IPR000326">
    <property type="entry name" value="PAP2/HPO"/>
</dbReference>
<dbReference type="SUPFAM" id="SSF48317">
    <property type="entry name" value="Acid phosphatase/Vanadium-dependent haloperoxidase"/>
    <property type="match status" value="1"/>
</dbReference>
<evidence type="ECO:0000313" key="4">
    <source>
        <dbReference type="EMBL" id="GHI50786.1"/>
    </source>
</evidence>
<reference evidence="5" key="1">
    <citation type="submission" date="2023-07" db="EMBL/GenBank/DDBJ databases">
        <title>Whole genome shotgun sequence of Streptomyces achromogenes subsp. rubradiris NBRC 14000.</title>
        <authorList>
            <person name="Komaki H."/>
            <person name="Tamura T."/>
        </authorList>
    </citation>
    <scope>NUCLEOTIDE SEQUENCE [LARGE SCALE GENOMIC DNA]</scope>
    <source>
        <strain evidence="5">NBRC 14000</strain>
    </source>
</reference>
<dbReference type="Pfam" id="PF01569">
    <property type="entry name" value="PAP2"/>
    <property type="match status" value="1"/>
</dbReference>
<feature type="compositionally biased region" description="Pro residues" evidence="1">
    <location>
        <begin position="1"/>
        <end position="21"/>
    </location>
</feature>
<gene>
    <name evidence="4" type="ORF">Srubr_06320</name>
</gene>
<protein>
    <submittedName>
        <fullName evidence="4">Phosphatase PAP2 family protein</fullName>
    </submittedName>
</protein>
<feature type="transmembrane region" description="Helical" evidence="2">
    <location>
        <begin position="118"/>
        <end position="136"/>
    </location>
</feature>
<feature type="region of interest" description="Disordered" evidence="1">
    <location>
        <begin position="1"/>
        <end position="28"/>
    </location>
</feature>
<dbReference type="EMBL" id="BNEA01000001">
    <property type="protein sequence ID" value="GHI50786.1"/>
    <property type="molecule type" value="Genomic_DNA"/>
</dbReference>
<feature type="transmembrane region" description="Helical" evidence="2">
    <location>
        <begin position="156"/>
        <end position="178"/>
    </location>
</feature>
<feature type="transmembrane region" description="Helical" evidence="2">
    <location>
        <begin position="190"/>
        <end position="211"/>
    </location>
</feature>
<feature type="transmembrane region" description="Helical" evidence="2">
    <location>
        <begin position="34"/>
        <end position="55"/>
    </location>
</feature>
<accession>A0ABQ3R4J7</accession>
<sequence>MRDRPTAPPPPPPSSASPPPASSGSPPHRAAARAAVVAALVLGVCSVLLLVLVAVRWHPLLTLDGDIAAAAHRRAVRDRAVTQACRVLTDWVWDPVTMRLVCAAAAGWLVWRRAAWWTALWLASAVALATVVQQSVKAAVGRPRPVWPDPVDSAHYAAFPSGHALTATVVCGLLLWLLRRRGAGRALWRTAVTAAVVSVAGVGVTRVWLGVHWASDVLGGWLIGALLVALAVLVYERRRTRREAPAGRRG</sequence>
<feature type="domain" description="Phosphatidic acid phosphatase type 2/haloperoxidase" evidence="3">
    <location>
        <begin position="118"/>
        <end position="232"/>
    </location>
</feature>
<evidence type="ECO:0000256" key="1">
    <source>
        <dbReference type="SAM" id="MobiDB-lite"/>
    </source>
</evidence>
<dbReference type="InterPro" id="IPR036938">
    <property type="entry name" value="PAP2/HPO_sf"/>
</dbReference>
<evidence type="ECO:0000313" key="5">
    <source>
        <dbReference type="Proteomes" id="UP000646738"/>
    </source>
</evidence>
<dbReference type="Proteomes" id="UP000646738">
    <property type="component" value="Unassembled WGS sequence"/>
</dbReference>
<evidence type="ECO:0000256" key="2">
    <source>
        <dbReference type="SAM" id="Phobius"/>
    </source>
</evidence>
<name>A0ABQ3R4J7_STRRR</name>
<comment type="caution">
    <text evidence="4">The sequence shown here is derived from an EMBL/GenBank/DDBJ whole genome shotgun (WGS) entry which is preliminary data.</text>
</comment>
<dbReference type="PANTHER" id="PTHR14969">
    <property type="entry name" value="SPHINGOSINE-1-PHOSPHATE PHOSPHOHYDROLASE"/>
    <property type="match status" value="1"/>
</dbReference>
<evidence type="ECO:0000259" key="3">
    <source>
        <dbReference type="SMART" id="SM00014"/>
    </source>
</evidence>
<dbReference type="SMART" id="SM00014">
    <property type="entry name" value="acidPPc"/>
    <property type="match status" value="1"/>
</dbReference>
<keyword evidence="2" id="KW-0472">Membrane</keyword>
<dbReference type="Gene3D" id="1.20.144.10">
    <property type="entry name" value="Phosphatidic acid phosphatase type 2/haloperoxidase"/>
    <property type="match status" value="1"/>
</dbReference>